<accession>A0ABR7FYI7</accession>
<dbReference type="InterPro" id="IPR001296">
    <property type="entry name" value="Glyco_trans_1"/>
</dbReference>
<dbReference type="PANTHER" id="PTHR43025:SF3">
    <property type="entry name" value="MONOGALACTOSYLDIACYLGLYCEROL SYNTHASE 1, CHLOROPLASTIC"/>
    <property type="match status" value="1"/>
</dbReference>
<evidence type="ECO:0000313" key="6">
    <source>
        <dbReference type="EMBL" id="MBC5680234.1"/>
    </source>
</evidence>
<evidence type="ECO:0000259" key="4">
    <source>
        <dbReference type="Pfam" id="PF00534"/>
    </source>
</evidence>
<dbReference type="InterPro" id="IPR050519">
    <property type="entry name" value="Glycosyltransf_28_UgtP"/>
</dbReference>
<protein>
    <submittedName>
        <fullName evidence="6">Glycosyltransferase</fullName>
    </submittedName>
</protein>
<feature type="domain" description="Diacylglycerol glucosyltransferase N-terminal" evidence="5">
    <location>
        <begin position="14"/>
        <end position="179"/>
    </location>
</feature>
<dbReference type="InterPro" id="IPR009695">
    <property type="entry name" value="Diacylglyc_glucosyltr_N"/>
</dbReference>
<dbReference type="RefSeq" id="WP_186836324.1">
    <property type="nucleotide sequence ID" value="NZ_JACOPD010000002.1"/>
</dbReference>
<dbReference type="Gene3D" id="3.40.50.2000">
    <property type="entry name" value="Glycogen Phosphorylase B"/>
    <property type="match status" value="1"/>
</dbReference>
<comment type="caution">
    <text evidence="6">The sequence shown here is derived from an EMBL/GenBank/DDBJ whole genome shotgun (WGS) entry which is preliminary data.</text>
</comment>
<comment type="similarity">
    <text evidence="1">Belongs to the glycosyltransferase 28 family.</text>
</comment>
<evidence type="ECO:0000256" key="2">
    <source>
        <dbReference type="ARBA" id="ARBA00022676"/>
    </source>
</evidence>
<evidence type="ECO:0000313" key="7">
    <source>
        <dbReference type="Proteomes" id="UP000628463"/>
    </source>
</evidence>
<evidence type="ECO:0000259" key="5">
    <source>
        <dbReference type="Pfam" id="PF06925"/>
    </source>
</evidence>
<sequence length="369" mass="41036">MRILILSCNTGGGHNAAGRAVKEIFEKNGDEAVVLDYLCLAGNKVSKTVGNVYIETVKNVPGLFGAVYKLGMGVSRICHRSPVYYVNSVMAKYIKQYLKENPADAVIMPHLYPAETITYMKRHGMKLPLTIAVMTDYTCIPFWEETNCDYYITPHESLNGEIIKRGIKKEKLRSFGIPVSLSCNDNIEKKEAKNILSLDENKKYILVSGGSMGAGDISKLVKKLSYALNDDEGIIVICGTNKKLYKQLIDENIPHVIIKGQVNNMPVYMKACDVIYTKPGGLTSTEAAVCNIPIIHTKPIPGCETQNSRFFVKNGMSISAKTTDGLIKQGIKLFRDDKQKDIMIKNQSDIISKNSSMNIYNLVKNNMEK</sequence>
<dbReference type="Pfam" id="PF06925">
    <property type="entry name" value="MGDG_synth"/>
    <property type="match status" value="1"/>
</dbReference>
<gene>
    <name evidence="6" type="ORF">H8S01_04560</name>
</gene>
<dbReference type="EMBL" id="JACOPD010000002">
    <property type="protein sequence ID" value="MBC5680234.1"/>
    <property type="molecule type" value="Genomic_DNA"/>
</dbReference>
<dbReference type="SUPFAM" id="SSF53756">
    <property type="entry name" value="UDP-Glycosyltransferase/glycogen phosphorylase"/>
    <property type="match status" value="1"/>
</dbReference>
<keyword evidence="3" id="KW-0808">Transferase</keyword>
<dbReference type="Proteomes" id="UP000628463">
    <property type="component" value="Unassembled WGS sequence"/>
</dbReference>
<evidence type="ECO:0000256" key="3">
    <source>
        <dbReference type="ARBA" id="ARBA00022679"/>
    </source>
</evidence>
<reference evidence="6 7" key="1">
    <citation type="submission" date="2020-08" db="EMBL/GenBank/DDBJ databases">
        <title>Genome public.</title>
        <authorList>
            <person name="Liu C."/>
            <person name="Sun Q."/>
        </authorList>
    </citation>
    <scope>NUCLEOTIDE SEQUENCE [LARGE SCALE GENOMIC DNA]</scope>
    <source>
        <strain evidence="6 7">NSJ-43</strain>
    </source>
</reference>
<keyword evidence="7" id="KW-1185">Reference proteome</keyword>
<organism evidence="6 7">
    <name type="scientific">Lachnospira hominis</name>
    <name type="common">ex Liu et al. 2021</name>
    <dbReference type="NCBI Taxonomy" id="2763051"/>
    <lineage>
        <taxon>Bacteria</taxon>
        <taxon>Bacillati</taxon>
        <taxon>Bacillota</taxon>
        <taxon>Clostridia</taxon>
        <taxon>Lachnospirales</taxon>
        <taxon>Lachnospiraceae</taxon>
        <taxon>Lachnospira</taxon>
    </lineage>
</organism>
<dbReference type="Pfam" id="PF00534">
    <property type="entry name" value="Glycos_transf_1"/>
    <property type="match status" value="1"/>
</dbReference>
<evidence type="ECO:0000256" key="1">
    <source>
        <dbReference type="ARBA" id="ARBA00006962"/>
    </source>
</evidence>
<proteinExistence type="inferred from homology"/>
<dbReference type="PANTHER" id="PTHR43025">
    <property type="entry name" value="MONOGALACTOSYLDIACYLGLYCEROL SYNTHASE"/>
    <property type="match status" value="1"/>
</dbReference>
<keyword evidence="2" id="KW-0328">Glycosyltransferase</keyword>
<feature type="domain" description="Glycosyl transferase family 1" evidence="4">
    <location>
        <begin position="189"/>
        <end position="346"/>
    </location>
</feature>
<name>A0ABR7FYI7_9FIRM</name>